<feature type="region of interest" description="Disordered" evidence="1">
    <location>
        <begin position="1"/>
        <end position="44"/>
    </location>
</feature>
<protein>
    <submittedName>
        <fullName evidence="2">Uncharacterized protein</fullName>
    </submittedName>
</protein>
<dbReference type="EMBL" id="JAOJ01000002">
    <property type="protein sequence ID" value="EUA72165.1"/>
    <property type="molecule type" value="Genomic_DNA"/>
</dbReference>
<accession>X8DX78</accession>
<proteinExistence type="predicted"/>
<evidence type="ECO:0000256" key="1">
    <source>
        <dbReference type="SAM" id="MobiDB-lite"/>
    </source>
</evidence>
<organism evidence="2 3">
    <name type="scientific">Mycobacteroides abscessus subsp. bolletii 1513</name>
    <dbReference type="NCBI Taxonomy" id="1299321"/>
    <lineage>
        <taxon>Bacteria</taxon>
        <taxon>Bacillati</taxon>
        <taxon>Actinomycetota</taxon>
        <taxon>Actinomycetes</taxon>
        <taxon>Mycobacteriales</taxon>
        <taxon>Mycobacteriaceae</taxon>
        <taxon>Mycobacteroides</taxon>
        <taxon>Mycobacteroides abscessus</taxon>
    </lineage>
</organism>
<evidence type="ECO:0000313" key="2">
    <source>
        <dbReference type="EMBL" id="EUA72165.1"/>
    </source>
</evidence>
<name>X8DX78_9MYCO</name>
<comment type="caution">
    <text evidence="2">The sequence shown here is derived from an EMBL/GenBank/DDBJ whole genome shotgun (WGS) entry which is preliminary data.</text>
</comment>
<dbReference type="AlphaFoldDB" id="X8DX78"/>
<sequence length="44" mass="4936">MFGPMPGHFTEPAHESSGLSRQKATERVNAPLSLWDEPIPQDHH</sequence>
<dbReference type="Proteomes" id="UP000023351">
    <property type="component" value="Unassembled WGS sequence"/>
</dbReference>
<gene>
    <name evidence="2" type="ORF">I540_0935</name>
</gene>
<reference evidence="2 3" key="1">
    <citation type="submission" date="2013-12" db="EMBL/GenBank/DDBJ databases">
        <authorList>
            <person name="Zelazny A."/>
            <person name="Olivier K."/>
            <person name="Holland S."/>
            <person name="Lenaerts A."/>
            <person name="Ordway D."/>
            <person name="DeGroote M.A."/>
            <person name="Parker T."/>
            <person name="Sizemore C."/>
            <person name="Tallon L.J."/>
            <person name="Sadzewicz L.K."/>
            <person name="Sengamalay N."/>
            <person name="Fraser C.M."/>
            <person name="Hine E."/>
            <person name="Shefchek K.A."/>
            <person name="Das S.P."/>
            <person name="Tettelin H."/>
        </authorList>
    </citation>
    <scope>NUCLEOTIDE SEQUENCE [LARGE SCALE GENOMIC DNA]</scope>
    <source>
        <strain evidence="2 3">1513</strain>
    </source>
</reference>
<evidence type="ECO:0000313" key="3">
    <source>
        <dbReference type="Proteomes" id="UP000023351"/>
    </source>
</evidence>